<evidence type="ECO:0000313" key="2">
    <source>
        <dbReference type="Proteomes" id="UP000485058"/>
    </source>
</evidence>
<keyword evidence="2" id="KW-1185">Reference proteome</keyword>
<protein>
    <submittedName>
        <fullName evidence="1">Uncharacterized protein</fullName>
    </submittedName>
</protein>
<comment type="caution">
    <text evidence="1">The sequence shown here is derived from an EMBL/GenBank/DDBJ whole genome shotgun (WGS) entry which is preliminary data.</text>
</comment>
<evidence type="ECO:0000313" key="1">
    <source>
        <dbReference type="EMBL" id="GFH20055.1"/>
    </source>
</evidence>
<dbReference type="EMBL" id="BLLF01001566">
    <property type="protein sequence ID" value="GFH20055.1"/>
    <property type="molecule type" value="Genomic_DNA"/>
</dbReference>
<sequence>MAVGGVDTDYSLLVNVSRHWLEGAMPPVSATGGCVTVEHVVETRKLHEGELATGCCAQPDKACITSKHRALCGAPTRL</sequence>
<dbReference type="AlphaFoldDB" id="A0A699ZDY9"/>
<proteinExistence type="predicted"/>
<name>A0A699ZDY9_HAELA</name>
<gene>
    <name evidence="1" type="ORF">HaLaN_17114</name>
</gene>
<reference evidence="1 2" key="1">
    <citation type="submission" date="2020-02" db="EMBL/GenBank/DDBJ databases">
        <title>Draft genome sequence of Haematococcus lacustris strain NIES-144.</title>
        <authorList>
            <person name="Morimoto D."/>
            <person name="Nakagawa S."/>
            <person name="Yoshida T."/>
            <person name="Sawayama S."/>
        </authorList>
    </citation>
    <scope>NUCLEOTIDE SEQUENCE [LARGE SCALE GENOMIC DNA]</scope>
    <source>
        <strain evidence="1 2">NIES-144</strain>
    </source>
</reference>
<dbReference type="Proteomes" id="UP000485058">
    <property type="component" value="Unassembled WGS sequence"/>
</dbReference>
<accession>A0A699ZDY9</accession>
<organism evidence="1 2">
    <name type="scientific">Haematococcus lacustris</name>
    <name type="common">Green alga</name>
    <name type="synonym">Haematococcus pluvialis</name>
    <dbReference type="NCBI Taxonomy" id="44745"/>
    <lineage>
        <taxon>Eukaryota</taxon>
        <taxon>Viridiplantae</taxon>
        <taxon>Chlorophyta</taxon>
        <taxon>core chlorophytes</taxon>
        <taxon>Chlorophyceae</taxon>
        <taxon>CS clade</taxon>
        <taxon>Chlamydomonadales</taxon>
        <taxon>Haematococcaceae</taxon>
        <taxon>Haematococcus</taxon>
    </lineage>
</organism>